<protein>
    <recommendedName>
        <fullName evidence="2">FKB95-like N-terminal Kelch domain-containing protein</fullName>
    </recommendedName>
</protein>
<dbReference type="OrthoDB" id="1899182at2759"/>
<name>A0A8T2UE30_CERRI</name>
<evidence type="ECO:0000259" key="2">
    <source>
        <dbReference type="Pfam" id="PF25210"/>
    </source>
</evidence>
<dbReference type="CDD" id="cd22152">
    <property type="entry name" value="F-box_AtAFR-like"/>
    <property type="match status" value="1"/>
</dbReference>
<dbReference type="InterPro" id="IPR057499">
    <property type="entry name" value="Kelch_FKB95"/>
</dbReference>
<dbReference type="Pfam" id="PF25210">
    <property type="entry name" value="Kelch_FKB95"/>
    <property type="match status" value="1"/>
</dbReference>
<feature type="compositionally biased region" description="Polar residues" evidence="1">
    <location>
        <begin position="149"/>
        <end position="161"/>
    </location>
</feature>
<feature type="region of interest" description="Disordered" evidence="1">
    <location>
        <begin position="145"/>
        <end position="167"/>
    </location>
</feature>
<dbReference type="OMA" id="PWRRLMY"/>
<sequence length="400" mass="44337">MVDSNVTAQVPLIPGLPDDLAIICLARVPSLSSLRGVCESWQSLLFHSRIFHSLRAALGFKPQLWLYVLLYEEGLKVSPSEISRCAFSWHAYDPIADRWHCLPPFPKSLDFQLTSPSFIGRLHSVQCASSQDKLFMVAGSRRKVCSPSRGGSPQVAQSLDPDSTDRQPLEPALECPLIFDTRTCTWTNGTPFRVPRKWCVCGTASGKLIVASGCGKDWDFSVSKLAEMYDPDKKTWITLEHLKSSKFSGEAISAVNCNGKLHMVSGKGVFWKVGVVYDPQTGRWTDMPRGMCNGWNGPCVAVDGNLFVLEDCTGKLKMYCQSEDNWNTVIREDMLKNMEQLTQAGPGKFCGIVRAPCSSTSHCQDVVQIVDIRDPATINVLRPPFGQIVTVQVLSRTWLS</sequence>
<evidence type="ECO:0000256" key="1">
    <source>
        <dbReference type="SAM" id="MobiDB-lite"/>
    </source>
</evidence>
<proteinExistence type="predicted"/>
<dbReference type="Proteomes" id="UP000825935">
    <property type="component" value="Chromosome 8"/>
</dbReference>
<evidence type="ECO:0000313" key="3">
    <source>
        <dbReference type="EMBL" id="KAH7431785.1"/>
    </source>
</evidence>
<dbReference type="EMBL" id="CM035413">
    <property type="protein sequence ID" value="KAH7431785.1"/>
    <property type="molecule type" value="Genomic_DNA"/>
</dbReference>
<dbReference type="PANTHER" id="PTHR47590">
    <property type="entry name" value="F-BOX/KELCH-REPEAT PROTEIN SKIP25"/>
    <property type="match status" value="1"/>
</dbReference>
<dbReference type="AlphaFoldDB" id="A0A8T2UE30"/>
<dbReference type="InterPro" id="IPR015915">
    <property type="entry name" value="Kelch-typ_b-propeller"/>
</dbReference>
<comment type="caution">
    <text evidence="3">The sequence shown here is derived from an EMBL/GenBank/DDBJ whole genome shotgun (WGS) entry which is preliminary data.</text>
</comment>
<reference evidence="3" key="1">
    <citation type="submission" date="2021-08" db="EMBL/GenBank/DDBJ databases">
        <title>WGS assembly of Ceratopteris richardii.</title>
        <authorList>
            <person name="Marchant D.B."/>
            <person name="Chen G."/>
            <person name="Jenkins J."/>
            <person name="Shu S."/>
            <person name="Leebens-Mack J."/>
            <person name="Grimwood J."/>
            <person name="Schmutz J."/>
            <person name="Soltis P."/>
            <person name="Soltis D."/>
            <person name="Chen Z.-H."/>
        </authorList>
    </citation>
    <scope>NUCLEOTIDE SEQUENCE</scope>
    <source>
        <strain evidence="3">Whitten #5841</strain>
        <tissue evidence="3">Leaf</tissue>
    </source>
</reference>
<dbReference type="SUPFAM" id="SSF117281">
    <property type="entry name" value="Kelch motif"/>
    <property type="match status" value="1"/>
</dbReference>
<feature type="domain" description="FKB95-like N-terminal Kelch" evidence="2">
    <location>
        <begin position="177"/>
        <end position="331"/>
    </location>
</feature>
<dbReference type="Gene3D" id="2.120.10.80">
    <property type="entry name" value="Kelch-type beta propeller"/>
    <property type="match status" value="1"/>
</dbReference>
<gene>
    <name evidence="3" type="ORF">KP509_08G066300</name>
</gene>
<organism evidence="3 4">
    <name type="scientific">Ceratopteris richardii</name>
    <name type="common">Triangle waterfern</name>
    <dbReference type="NCBI Taxonomy" id="49495"/>
    <lineage>
        <taxon>Eukaryota</taxon>
        <taxon>Viridiplantae</taxon>
        <taxon>Streptophyta</taxon>
        <taxon>Embryophyta</taxon>
        <taxon>Tracheophyta</taxon>
        <taxon>Polypodiopsida</taxon>
        <taxon>Polypodiidae</taxon>
        <taxon>Polypodiales</taxon>
        <taxon>Pteridineae</taxon>
        <taxon>Pteridaceae</taxon>
        <taxon>Parkerioideae</taxon>
        <taxon>Ceratopteris</taxon>
    </lineage>
</organism>
<dbReference type="PANTHER" id="PTHR47590:SF7">
    <property type="entry name" value="OS06G0711700 PROTEIN"/>
    <property type="match status" value="1"/>
</dbReference>
<evidence type="ECO:0000313" key="4">
    <source>
        <dbReference type="Proteomes" id="UP000825935"/>
    </source>
</evidence>
<accession>A0A8T2UE30</accession>
<keyword evidence="4" id="KW-1185">Reference proteome</keyword>